<dbReference type="GO" id="GO:0005524">
    <property type="term" value="F:ATP binding"/>
    <property type="evidence" value="ECO:0007669"/>
    <property type="project" value="UniProtKB-KW"/>
</dbReference>
<dbReference type="OrthoDB" id="9991235at2759"/>
<dbReference type="Gene3D" id="3.30.200.20">
    <property type="entry name" value="Phosphorylase Kinase, domain 1"/>
    <property type="match status" value="1"/>
</dbReference>
<evidence type="ECO:0000256" key="1">
    <source>
        <dbReference type="ARBA" id="ARBA00004672"/>
    </source>
</evidence>
<dbReference type="PANTHER" id="PTHR43700:SF1">
    <property type="entry name" value="PHOSPHORIBOSYLAMINOIMIDAZOLE-SUCCINOCARBOXAMIDE SYNTHASE"/>
    <property type="match status" value="1"/>
</dbReference>
<evidence type="ECO:0000313" key="12">
    <source>
        <dbReference type="Proteomes" id="UP000188320"/>
    </source>
</evidence>
<accession>A0A1R1PE58</accession>
<dbReference type="InterPro" id="IPR001636">
    <property type="entry name" value="SAICAR_synth"/>
</dbReference>
<dbReference type="InterPro" id="IPR028923">
    <property type="entry name" value="SAICAR_synt/ADE2_N"/>
</dbReference>
<dbReference type="GO" id="GO:0005737">
    <property type="term" value="C:cytoplasm"/>
    <property type="evidence" value="ECO:0007669"/>
    <property type="project" value="TreeGrafter"/>
</dbReference>
<dbReference type="InterPro" id="IPR018236">
    <property type="entry name" value="SAICAR_synthetase_CS"/>
</dbReference>
<evidence type="ECO:0000256" key="5">
    <source>
        <dbReference type="ARBA" id="ARBA00022598"/>
    </source>
</evidence>
<dbReference type="GO" id="GO:0004639">
    <property type="term" value="F:phosphoribosylaminoimidazolesuccinocarboxamide synthase activity"/>
    <property type="evidence" value="ECO:0007669"/>
    <property type="project" value="UniProtKB-EC"/>
</dbReference>
<proteinExistence type="inferred from homology"/>
<comment type="pathway">
    <text evidence="1">Purine metabolism; IMP biosynthesis via de novo pathway; 5-amino-1-(5-phospho-D-ribosyl)imidazole-4-carboxamide from 5-amino-1-(5-phospho-D-ribosyl)imidazole-4-carboxylate: step 1/2.</text>
</comment>
<organism evidence="11 12">
    <name type="scientific">Zancudomyces culisetae</name>
    <name type="common">Gut fungus</name>
    <name type="synonym">Smittium culisetae</name>
    <dbReference type="NCBI Taxonomy" id="1213189"/>
    <lineage>
        <taxon>Eukaryota</taxon>
        <taxon>Fungi</taxon>
        <taxon>Fungi incertae sedis</taxon>
        <taxon>Zoopagomycota</taxon>
        <taxon>Kickxellomycotina</taxon>
        <taxon>Harpellomycetes</taxon>
        <taxon>Harpellales</taxon>
        <taxon>Legeriomycetaceae</taxon>
        <taxon>Zancudomyces</taxon>
    </lineage>
</organism>
<feature type="domain" description="SAICAR synthetase/ADE2 N-terminal" evidence="10">
    <location>
        <begin position="16"/>
        <end position="266"/>
    </location>
</feature>
<evidence type="ECO:0000256" key="8">
    <source>
        <dbReference type="ARBA" id="ARBA00022840"/>
    </source>
</evidence>
<evidence type="ECO:0000256" key="4">
    <source>
        <dbReference type="ARBA" id="ARBA00016460"/>
    </source>
</evidence>
<keyword evidence="6" id="KW-0547">Nucleotide-binding</keyword>
<reference evidence="12" key="1">
    <citation type="submission" date="2017-01" db="EMBL/GenBank/DDBJ databases">
        <authorList>
            <person name="Wang Y."/>
            <person name="White M."/>
            <person name="Kvist S."/>
            <person name="Moncalvo J.-M."/>
        </authorList>
    </citation>
    <scope>NUCLEOTIDE SEQUENCE [LARGE SCALE GENOMIC DNA]</scope>
    <source>
        <strain evidence="12">COL-18-3</strain>
    </source>
</reference>
<protein>
    <recommendedName>
        <fullName evidence="4">Phosphoribosylaminoimidazole-succinocarboxamide synthase</fullName>
        <ecNumber evidence="3">6.3.2.6</ecNumber>
    </recommendedName>
    <alternativeName>
        <fullName evidence="9">SAICAR synthetase</fullName>
    </alternativeName>
</protein>
<evidence type="ECO:0000256" key="2">
    <source>
        <dbReference type="ARBA" id="ARBA00010190"/>
    </source>
</evidence>
<dbReference type="EMBL" id="LSSK01001621">
    <property type="protein sequence ID" value="OMH79241.1"/>
    <property type="molecule type" value="Genomic_DNA"/>
</dbReference>
<evidence type="ECO:0000256" key="9">
    <source>
        <dbReference type="ARBA" id="ARBA00030409"/>
    </source>
</evidence>
<name>A0A1R1PE58_ZANCU</name>
<keyword evidence="12" id="KW-1185">Reference proteome</keyword>
<dbReference type="AlphaFoldDB" id="A0A1R1PE58"/>
<evidence type="ECO:0000313" key="11">
    <source>
        <dbReference type="EMBL" id="OMH79241.1"/>
    </source>
</evidence>
<evidence type="ECO:0000256" key="7">
    <source>
        <dbReference type="ARBA" id="ARBA00022755"/>
    </source>
</evidence>
<evidence type="ECO:0000259" key="10">
    <source>
        <dbReference type="Pfam" id="PF01259"/>
    </source>
</evidence>
<dbReference type="HAMAP" id="MF_00137">
    <property type="entry name" value="SAICAR_synth"/>
    <property type="match status" value="1"/>
</dbReference>
<keyword evidence="5" id="KW-0436">Ligase</keyword>
<dbReference type="SUPFAM" id="SSF56104">
    <property type="entry name" value="SAICAR synthase-like"/>
    <property type="match status" value="1"/>
</dbReference>
<dbReference type="PROSITE" id="PS01058">
    <property type="entry name" value="SAICAR_SYNTHETASE_2"/>
    <property type="match status" value="1"/>
</dbReference>
<gene>
    <name evidence="11" type="ORF">AX774_g7354</name>
</gene>
<evidence type="ECO:0000256" key="3">
    <source>
        <dbReference type="ARBA" id="ARBA00012217"/>
    </source>
</evidence>
<dbReference type="FunFam" id="3.30.470.20:FF:000015">
    <property type="entry name" value="Phosphoribosylaminoimidazole-succinocarboxamide synthase"/>
    <property type="match status" value="1"/>
</dbReference>
<sequence>MICGIYSSELPDLELIARGKVRDLYKVDEDSLLFVATDRVSAYDVIMKTSIEGKGCILSQMSIFWFDCLKDIVPNHLITANVDEMPEKLHKYRSVIEHRSMLVKKLKVLPIEAVVRGYISGSAWAEYKKYGTVNEIKMPENMKESQKLEKPMFTPSTKAELGAHDEYIHPDKVKDIIGEEYAKQVEEVAVQLYEKASEFAAKKGIIIADTKFEFGVDSQGKLYLIDEVFTPDCSRFWSAKDYKVGKPQLSYDKQYLRDFLESVDYDKTTPIDLPPVVVENTLKKYIEAFVKLTGNRPIFY</sequence>
<evidence type="ECO:0000256" key="6">
    <source>
        <dbReference type="ARBA" id="ARBA00022741"/>
    </source>
</evidence>
<dbReference type="EC" id="6.3.2.6" evidence="3"/>
<comment type="similarity">
    <text evidence="2">Belongs to the SAICAR synthetase family.</text>
</comment>
<dbReference type="UniPathway" id="UPA00074">
    <property type="reaction ID" value="UER00131"/>
</dbReference>
<keyword evidence="7" id="KW-0658">Purine biosynthesis</keyword>
<dbReference type="FunFam" id="3.30.200.20:FF:000392">
    <property type="entry name" value="Phosphoribosylaminoimidazole-succinocarboxamide synthase"/>
    <property type="match status" value="1"/>
</dbReference>
<comment type="caution">
    <text evidence="11">The sequence shown here is derived from an EMBL/GenBank/DDBJ whole genome shotgun (WGS) entry which is preliminary data.</text>
</comment>
<dbReference type="PROSITE" id="PS01057">
    <property type="entry name" value="SAICAR_SYNTHETASE_1"/>
    <property type="match status" value="1"/>
</dbReference>
<dbReference type="Pfam" id="PF01259">
    <property type="entry name" value="SAICAR_synt"/>
    <property type="match status" value="1"/>
</dbReference>
<dbReference type="PANTHER" id="PTHR43700">
    <property type="entry name" value="PHOSPHORIBOSYLAMINOIMIDAZOLE-SUCCINOCARBOXAMIDE SYNTHASE"/>
    <property type="match status" value="1"/>
</dbReference>
<dbReference type="Proteomes" id="UP000188320">
    <property type="component" value="Unassembled WGS sequence"/>
</dbReference>
<dbReference type="Gene3D" id="3.30.470.20">
    <property type="entry name" value="ATP-grasp fold, B domain"/>
    <property type="match status" value="1"/>
</dbReference>
<dbReference type="NCBIfam" id="NF010568">
    <property type="entry name" value="PRK13961.1"/>
    <property type="match status" value="1"/>
</dbReference>
<keyword evidence="8" id="KW-0067">ATP-binding</keyword>
<dbReference type="GO" id="GO:0006189">
    <property type="term" value="P:'de novo' IMP biosynthetic process"/>
    <property type="evidence" value="ECO:0007669"/>
    <property type="project" value="UniProtKB-UniPathway"/>
</dbReference>
<dbReference type="NCBIfam" id="TIGR00081">
    <property type="entry name" value="purC"/>
    <property type="match status" value="1"/>
</dbReference>
<dbReference type="CDD" id="cd01414">
    <property type="entry name" value="SAICAR_synt_Sc"/>
    <property type="match status" value="1"/>
</dbReference>